<evidence type="ECO:0000313" key="2">
    <source>
        <dbReference type="EMBL" id="QHT20960.1"/>
    </source>
</evidence>
<reference evidence="2" key="1">
    <citation type="journal article" date="2020" name="Nature">
        <title>Giant virus diversity and host interactions through global metagenomics.</title>
        <authorList>
            <person name="Schulz F."/>
            <person name="Roux S."/>
            <person name="Paez-Espino D."/>
            <person name="Jungbluth S."/>
            <person name="Walsh D.A."/>
            <person name="Denef V.J."/>
            <person name="McMahon K.D."/>
            <person name="Konstantinidis K.T."/>
            <person name="Eloe-Fadrosh E.A."/>
            <person name="Kyrpides N.C."/>
            <person name="Woyke T."/>
        </authorList>
    </citation>
    <scope>NUCLEOTIDE SEQUENCE</scope>
    <source>
        <strain evidence="2">GVMAG-M-3300023174-75</strain>
    </source>
</reference>
<dbReference type="EMBL" id="MN739684">
    <property type="protein sequence ID" value="QHT20960.1"/>
    <property type="molecule type" value="Genomic_DNA"/>
</dbReference>
<proteinExistence type="predicted"/>
<protein>
    <recommendedName>
        <fullName evidence="1">DUF5901 domain-containing protein</fullName>
    </recommendedName>
</protein>
<dbReference type="Pfam" id="PF19254">
    <property type="entry name" value="DUF5901"/>
    <property type="match status" value="1"/>
</dbReference>
<name>A0A6C0DXB0_9ZZZZ</name>
<feature type="domain" description="DUF5901" evidence="1">
    <location>
        <begin position="14"/>
        <end position="106"/>
    </location>
</feature>
<sequence length="335" mass="38347">MLSSQNHNFAYSIDSKILFIDSNDRDISKWPNSSEFEIYCPQVYNNVQSINLLNIVLPHNIYNISDYLQNNKLLIDISGIGIKTIILEDGYYSINNLKASLEDKIKRDLFVNFTVGYNEVNRKFYFAYSNTSIINSFRLLFDLSSNKQLDFASSCVTNVNVYSQHSNWGLGYMLGFTKKTYNSQIITDNSTNLTFSYSSNPWIDSSNVSVIISDYPHTLDANENIYIDLEKYNKCDEVKPYVSYNYNNTNSGIVNSAFAKIPNANSNTNNLNLTALLDNEITSSVSYFKPPIEKIAKLKVKIRYHNNMLVNLQNANISLSLCINQNVKEFDHVLR</sequence>
<organism evidence="2">
    <name type="scientific">viral metagenome</name>
    <dbReference type="NCBI Taxonomy" id="1070528"/>
    <lineage>
        <taxon>unclassified sequences</taxon>
        <taxon>metagenomes</taxon>
        <taxon>organismal metagenomes</taxon>
    </lineage>
</organism>
<dbReference type="AlphaFoldDB" id="A0A6C0DXB0"/>
<accession>A0A6C0DXB0</accession>
<evidence type="ECO:0000259" key="1">
    <source>
        <dbReference type="Pfam" id="PF19254"/>
    </source>
</evidence>
<dbReference type="InterPro" id="IPR045420">
    <property type="entry name" value="DUF5901"/>
</dbReference>